<organism evidence="12 13">
    <name type="scientific">Ditylenchus destructor</name>
    <dbReference type="NCBI Taxonomy" id="166010"/>
    <lineage>
        <taxon>Eukaryota</taxon>
        <taxon>Metazoa</taxon>
        <taxon>Ecdysozoa</taxon>
        <taxon>Nematoda</taxon>
        <taxon>Chromadorea</taxon>
        <taxon>Rhabditida</taxon>
        <taxon>Tylenchina</taxon>
        <taxon>Tylenchomorpha</taxon>
        <taxon>Sphaerularioidea</taxon>
        <taxon>Anguinidae</taxon>
        <taxon>Anguininae</taxon>
        <taxon>Ditylenchus</taxon>
    </lineage>
</organism>
<feature type="compositionally biased region" description="Basic residues" evidence="8">
    <location>
        <begin position="1247"/>
        <end position="1257"/>
    </location>
</feature>
<keyword evidence="7" id="KW-0407">Ion channel</keyword>
<feature type="region of interest" description="Disordered" evidence="8">
    <location>
        <begin position="1312"/>
        <end position="1337"/>
    </location>
</feature>
<feature type="signal peptide" evidence="10">
    <location>
        <begin position="1"/>
        <end position="22"/>
    </location>
</feature>
<keyword evidence="10" id="KW-0732">Signal</keyword>
<protein>
    <submittedName>
        <fullName evidence="12">Ion channel domain-containing protein</fullName>
    </submittedName>
</protein>
<reference evidence="12" key="1">
    <citation type="submission" date="2022-01" db="EMBL/GenBank/DDBJ databases">
        <title>Genome Sequence Resource for Two Populations of Ditylenchus destructor, the Migratory Endoparasitic Phytonematode.</title>
        <authorList>
            <person name="Zhang H."/>
            <person name="Lin R."/>
            <person name="Xie B."/>
        </authorList>
    </citation>
    <scope>NUCLEOTIDE SEQUENCE</scope>
    <source>
        <strain evidence="12">BazhouSP</strain>
    </source>
</reference>
<evidence type="ECO:0000256" key="5">
    <source>
        <dbReference type="ARBA" id="ARBA00023065"/>
    </source>
</evidence>
<feature type="compositionally biased region" description="Low complexity" evidence="8">
    <location>
        <begin position="1143"/>
        <end position="1152"/>
    </location>
</feature>
<feature type="transmembrane region" description="Helical" evidence="9">
    <location>
        <begin position="936"/>
        <end position="954"/>
    </location>
</feature>
<evidence type="ECO:0000256" key="7">
    <source>
        <dbReference type="ARBA" id="ARBA00023303"/>
    </source>
</evidence>
<evidence type="ECO:0000256" key="1">
    <source>
        <dbReference type="ARBA" id="ARBA00004141"/>
    </source>
</evidence>
<feature type="region of interest" description="Disordered" evidence="8">
    <location>
        <begin position="1427"/>
        <end position="1449"/>
    </location>
</feature>
<keyword evidence="4 9" id="KW-1133">Transmembrane helix</keyword>
<dbReference type="PANTHER" id="PTHR11003">
    <property type="entry name" value="POTASSIUM CHANNEL, SUBFAMILY K"/>
    <property type="match status" value="1"/>
</dbReference>
<dbReference type="SUPFAM" id="SSF81324">
    <property type="entry name" value="Voltage-gated potassium channels"/>
    <property type="match status" value="1"/>
</dbReference>
<evidence type="ECO:0000259" key="11">
    <source>
        <dbReference type="Pfam" id="PF07885"/>
    </source>
</evidence>
<keyword evidence="3 9" id="KW-0812">Transmembrane</keyword>
<feature type="compositionally biased region" description="Polar residues" evidence="8">
    <location>
        <begin position="2355"/>
        <end position="2376"/>
    </location>
</feature>
<evidence type="ECO:0000256" key="4">
    <source>
        <dbReference type="ARBA" id="ARBA00022989"/>
    </source>
</evidence>
<proteinExistence type="predicted"/>
<feature type="compositionally biased region" description="Polar residues" evidence="8">
    <location>
        <begin position="1835"/>
        <end position="1859"/>
    </location>
</feature>
<feature type="chain" id="PRO_5042117116" evidence="10">
    <location>
        <begin position="23"/>
        <end position="2385"/>
    </location>
</feature>
<keyword evidence="5" id="KW-0406">Ion transport</keyword>
<feature type="region of interest" description="Disordered" evidence="8">
    <location>
        <begin position="2350"/>
        <end position="2385"/>
    </location>
</feature>
<evidence type="ECO:0000256" key="8">
    <source>
        <dbReference type="SAM" id="MobiDB-lite"/>
    </source>
</evidence>
<evidence type="ECO:0000256" key="10">
    <source>
        <dbReference type="SAM" id="SignalP"/>
    </source>
</evidence>
<evidence type="ECO:0000313" key="12">
    <source>
        <dbReference type="EMBL" id="KAI1715735.1"/>
    </source>
</evidence>
<accession>A0AAD4R7V5</accession>
<dbReference type="GO" id="GO:0005886">
    <property type="term" value="C:plasma membrane"/>
    <property type="evidence" value="ECO:0007669"/>
    <property type="project" value="TreeGrafter"/>
</dbReference>
<keyword evidence="13" id="KW-1185">Reference proteome</keyword>
<feature type="transmembrane region" description="Helical" evidence="9">
    <location>
        <begin position="966"/>
        <end position="986"/>
    </location>
</feature>
<evidence type="ECO:0000256" key="3">
    <source>
        <dbReference type="ARBA" id="ARBA00022692"/>
    </source>
</evidence>
<feature type="region of interest" description="Disordered" evidence="8">
    <location>
        <begin position="1240"/>
        <end position="1261"/>
    </location>
</feature>
<evidence type="ECO:0000256" key="6">
    <source>
        <dbReference type="ARBA" id="ARBA00023136"/>
    </source>
</evidence>
<feature type="compositionally biased region" description="Basic and acidic residues" evidence="8">
    <location>
        <begin position="1215"/>
        <end position="1227"/>
    </location>
</feature>
<dbReference type="PANTHER" id="PTHR11003:SF61">
    <property type="entry name" value="POTASSIUM CHANNEL DOMAIN-CONTAINING PROTEIN"/>
    <property type="match status" value="1"/>
</dbReference>
<dbReference type="InterPro" id="IPR003280">
    <property type="entry name" value="2pore_dom_K_chnl"/>
</dbReference>
<dbReference type="Proteomes" id="UP001201812">
    <property type="component" value="Unassembled WGS sequence"/>
</dbReference>
<dbReference type="InterPro" id="IPR013099">
    <property type="entry name" value="K_chnl_dom"/>
</dbReference>
<feature type="region of interest" description="Disordered" evidence="8">
    <location>
        <begin position="1181"/>
        <end position="1227"/>
    </location>
</feature>
<feature type="compositionally biased region" description="Low complexity" evidence="8">
    <location>
        <begin position="877"/>
        <end position="893"/>
    </location>
</feature>
<feature type="region of interest" description="Disordered" evidence="8">
    <location>
        <begin position="854"/>
        <end position="903"/>
    </location>
</feature>
<feature type="region of interest" description="Disordered" evidence="8">
    <location>
        <begin position="1536"/>
        <end position="1582"/>
    </location>
</feature>
<dbReference type="GO" id="GO:0022841">
    <property type="term" value="F:potassium ion leak channel activity"/>
    <property type="evidence" value="ECO:0007669"/>
    <property type="project" value="TreeGrafter"/>
</dbReference>
<sequence>MNYRCGPRIIWFILIISCVSHAVEVSQTIIVLNSTTGDAVSFKPDSSAKEFQQIFEVELCDDSFHDVNIVISSPNRYIGNLKATFCAPSTESHDYKEIVSSISGPLSHMLSHEDLLSVKFWTSCSESLAHDKILSRFFLLLSFHPSHTISLSDDINSTETTVSISAKVLPKSSSISDLPFGNDYRIRRSMTIQQTEKRPRSNQIRNFTLDQNDTAVLMFPFVAYDKAANISLIINEGDSPTSVEIFASICEEQKGQSIMTLSPVLGKYESVILKPGSLIPANLDCRFDIKRPTLQLTIQTIKNDTKLVELKDINTAKTRGTVAIRQQIVLNESTDNNNSKWSQELRIENNDSTKHQLSLEPTIVNLAVRTGHVVLALTPCAHLDNITAPISLENFSFGFHRVLLNYSLLEDLSRLAVNCPSTVQLVPLPAGDTTQQGLIFSPSEQPDTLESPAPYLWLLGSANKHSIAWIQLSPAADPGDDPIFPGPSTETSENEFFGWLLVIALMLVLIGLGTALIWMIQRCVAIHRGKRYDIQRRTVLQRANSTTPTRTPQSHQQQPLNAVSATVATTVDRNISAFEMGTRNWTISVGVMMQIQRIEFVEHAIQIEDVDADNPEDVGLGSNLGGGFHRTPSMEQLIPIDLDKYPEKSSDSRSVNNLAGHFIWLCTNVATFLGATKLFWIIVLYSIFGALLFIWLESPIDLAIKKEAFEYHVVARDTLLFKIKNIYIGNYLEKDQHLKTAIMEFEANAGFEVPPVTIQEIETSWTFWTAVLYAATIYTTVGVRYHLVTLNDRDSLARYISICKKLAKWRLIAGTISITVSEYSDEERGSIENGEDIAEKKSLREALTTGLLSEFSETNDNEPRNELKKQASHKKPSLQSNTSSSKSKSSTKTKASEDLPTGEYDGKRDAPVLTALFVTFGWMGLSAAVFCLWEEWSYFTSLYFFFISMSTIGFGDVTPKHPEYMVASFIVVVVGLSLVSVCINVVQEKFSQIYMGVLEKMLRQYMDAQKEGNEDAIKGFVKGFNDRTKYLMPFISKNQNLKIMNQFKEEAKAQGVELPPVLTELNPETGKPTFCQIFEGEAMERFLKNCSTSMEDISVQFDQSYGTRQTFTLTDQISTKTTGVQPEVSCILHVIGSDAEQYSSSEEFTSSEAENEESPRGVEQKIHERLTIIQSLPVGRATSLTEEPESLKAKRSLQMRRIPRVMSMESGESSPESRDEFSGARGRKYEIAAEVTRKGWEGETKEKQKKKKERKRKETVSGLRYMKNTATQVSSKNQNAGEQAGCPFTHLVDACDNTQTTLRNEFSVQTDIASSQDGSTQTVAHEQSNSSVQTDSPKFQNSAIQTLFDTVSIHSQTDVVLHEVGVQAKDADFYELGLAESEDTFETAHEEGYLQTRSVQTSKMHLVNRVVQTHLTSTFKHKHDFEGVTEAKKSKKSAKRRDDFKGEQSAKIAEAKHQMEELRQKFHLDDEEVEQLRSRMKEWRLGKLAERSKDMDVSVDQPKDAQEEIHIQEKIQAEEKEFLLQELKMLRAKKEKARRKSAKKLPATSRVEELEEEEVEETSTSTEEMSEEESLSISKRKTKRFKSQNTRMKLYEQPGGRIMRHGYEQSILDIELNRSPNAHASFIPHGLEGLTFATTSVFITMDQKVTEEDISLQDIDLDELLRKLSATQEFSFSERRSTITDEEEHLSEEEVEEFTADISTQTGDWIDVEVLNQIMESNLSAVILRNMISKYKMQTEYKNESVQTDNGMPLLLEEQQPISSPALTEQILPTKMPPVVIQKQSSVSHSEKESSLPVEETSKLSKFVHKFKGTKIGQLVSKFERLSTDIESEPAQPTQISTYDSSPASMHSPTSPATTLTAVSQKLLQSAAPAWIRRSSVPAQPEHVQHALRLPSELPITEEESTSSKESGTVPVIRRRGSIVPSPSQIMETIQEGPTELQAHLLQSGIVSQDALPSTIRRRRSSIAPPKVVVEKFGEKHERESKLEPVWINVSPAQLPVNLMALLEEDKFTQESLSQIFPSKIELKKEKIANTENLLYIPEKDVYIHPAAPQVILQRTDTGEFVPVSPTRVGANFEALFDIAAARITSGGGTTQQLSTRQVVESSVVLGQIIESASGEIQFLPGSSLDPNILEELEKSGYIVHGEVTSTADAIHFVPKTDYQAPEQSQNIAMRILPQINQLISSGIIPLPVDEPISGRRERRQSRVPELLQSRLQFLEQMARDEESQVAVFRDLPLKDTSHIPRRRPSVMGGIVEEAMKAQMLYVEQLEKQMQESIKWHRTQPLRQQRMLEFGVQAGVQSRVQYMLGTTEAPSSTSLAAEELPRAVTPPKYPTKKIILRRLQSGDLGFEIASDSEQPSTSRSTQERLQFSSGQSEPKRKSKDE</sequence>
<feature type="transmembrane region" description="Helical" evidence="9">
    <location>
        <begin position="496"/>
        <end position="520"/>
    </location>
</feature>
<evidence type="ECO:0000313" key="13">
    <source>
        <dbReference type="Proteomes" id="UP001201812"/>
    </source>
</evidence>
<keyword evidence="2" id="KW-0813">Transport</keyword>
<comment type="subcellular location">
    <subcellularLocation>
        <location evidence="1">Membrane</location>
        <topology evidence="1">Multi-pass membrane protein</topology>
    </subcellularLocation>
</comment>
<dbReference type="Gene3D" id="1.10.287.70">
    <property type="match status" value="2"/>
</dbReference>
<feature type="region of interest" description="Disordered" evidence="8">
    <location>
        <begin position="1142"/>
        <end position="1163"/>
    </location>
</feature>
<gene>
    <name evidence="12" type="ORF">DdX_08065</name>
</gene>
<feature type="domain" description="Potassium channel" evidence="11">
    <location>
        <begin position="918"/>
        <end position="991"/>
    </location>
</feature>
<feature type="compositionally biased region" description="Basic and acidic residues" evidence="8">
    <location>
        <begin position="1440"/>
        <end position="1449"/>
    </location>
</feature>
<dbReference type="GO" id="GO:0030322">
    <property type="term" value="P:stabilization of membrane potential"/>
    <property type="evidence" value="ECO:0007669"/>
    <property type="project" value="TreeGrafter"/>
</dbReference>
<feature type="transmembrane region" description="Helical" evidence="9">
    <location>
        <begin position="912"/>
        <end position="930"/>
    </location>
</feature>
<feature type="region of interest" description="Disordered" evidence="8">
    <location>
        <begin position="1881"/>
        <end position="1914"/>
    </location>
</feature>
<dbReference type="GO" id="GO:0015271">
    <property type="term" value="F:outward rectifier potassium channel activity"/>
    <property type="evidence" value="ECO:0007669"/>
    <property type="project" value="TreeGrafter"/>
</dbReference>
<keyword evidence="6 9" id="KW-0472">Membrane</keyword>
<name>A0AAD4R7V5_9BILA</name>
<feature type="region of interest" description="Disordered" evidence="8">
    <location>
        <begin position="1830"/>
        <end position="1859"/>
    </location>
</feature>
<evidence type="ECO:0000256" key="9">
    <source>
        <dbReference type="SAM" id="Phobius"/>
    </source>
</evidence>
<feature type="compositionally biased region" description="Basic residues" evidence="8">
    <location>
        <begin position="1193"/>
        <end position="1203"/>
    </location>
</feature>
<dbReference type="EMBL" id="JAKKPZ010000011">
    <property type="protein sequence ID" value="KAI1715735.1"/>
    <property type="molecule type" value="Genomic_DNA"/>
</dbReference>
<evidence type="ECO:0000256" key="2">
    <source>
        <dbReference type="ARBA" id="ARBA00022448"/>
    </source>
</evidence>
<feature type="transmembrane region" description="Helical" evidence="9">
    <location>
        <begin position="678"/>
        <end position="696"/>
    </location>
</feature>
<dbReference type="Pfam" id="PF07885">
    <property type="entry name" value="Ion_trans_2"/>
    <property type="match status" value="1"/>
</dbReference>
<comment type="caution">
    <text evidence="12">The sequence shown here is derived from an EMBL/GenBank/DDBJ whole genome shotgun (WGS) entry which is preliminary data.</text>
</comment>